<name>A0A4Q0QFC6_9BRAD</name>
<evidence type="ECO:0000256" key="2">
    <source>
        <dbReference type="SAM" id="Phobius"/>
    </source>
</evidence>
<organism evidence="3 4">
    <name type="scientific">Bradyrhizobium zhanjiangense</name>
    <dbReference type="NCBI Taxonomy" id="1325107"/>
    <lineage>
        <taxon>Bacteria</taxon>
        <taxon>Pseudomonadati</taxon>
        <taxon>Pseudomonadota</taxon>
        <taxon>Alphaproteobacteria</taxon>
        <taxon>Hyphomicrobiales</taxon>
        <taxon>Nitrobacteraceae</taxon>
        <taxon>Bradyrhizobium</taxon>
    </lineage>
</organism>
<evidence type="ECO:0000256" key="1">
    <source>
        <dbReference type="SAM" id="MobiDB-lite"/>
    </source>
</evidence>
<keyword evidence="2" id="KW-0812">Transmembrane</keyword>
<dbReference type="AlphaFoldDB" id="A0A4Q0QFC6"/>
<evidence type="ECO:0000313" key="3">
    <source>
        <dbReference type="EMBL" id="RXG89263.1"/>
    </source>
</evidence>
<comment type="caution">
    <text evidence="3">The sequence shown here is derived from an EMBL/GenBank/DDBJ whole genome shotgun (WGS) entry which is preliminary data.</text>
</comment>
<sequence length="75" mass="7926">MAAKFVSKMDNYRDIIAAAMALACAGVMLISGQLYLEYRARQFDGARQIQAPDRNGASSPMASGGKDAHSDIGSS</sequence>
<feature type="compositionally biased region" description="Basic and acidic residues" evidence="1">
    <location>
        <begin position="66"/>
        <end position="75"/>
    </location>
</feature>
<proteinExistence type="predicted"/>
<accession>A0A4Q0QFC6</accession>
<gene>
    <name evidence="3" type="ORF">EAS61_28305</name>
</gene>
<protein>
    <submittedName>
        <fullName evidence="3">Uncharacterized protein</fullName>
    </submittedName>
</protein>
<evidence type="ECO:0000313" key="4">
    <source>
        <dbReference type="Proteomes" id="UP000290174"/>
    </source>
</evidence>
<reference evidence="3 4" key="1">
    <citation type="submission" date="2018-11" db="EMBL/GenBank/DDBJ databases">
        <title>Bradyrhizobium sp. nov., isolated from effective nodules of peanut in China.</title>
        <authorList>
            <person name="Li Y."/>
        </authorList>
    </citation>
    <scope>NUCLEOTIDE SEQUENCE [LARGE SCALE GENOMIC DNA]</scope>
    <source>
        <strain evidence="3 4">CCBAU 51770</strain>
    </source>
</reference>
<feature type="region of interest" description="Disordered" evidence="1">
    <location>
        <begin position="49"/>
        <end position="75"/>
    </location>
</feature>
<dbReference type="Proteomes" id="UP000290174">
    <property type="component" value="Unassembled WGS sequence"/>
</dbReference>
<keyword evidence="2" id="KW-0472">Membrane</keyword>
<keyword evidence="2" id="KW-1133">Transmembrane helix</keyword>
<dbReference type="EMBL" id="RKMK01000033">
    <property type="protein sequence ID" value="RXG89263.1"/>
    <property type="molecule type" value="Genomic_DNA"/>
</dbReference>
<feature type="transmembrane region" description="Helical" evidence="2">
    <location>
        <begin position="15"/>
        <end position="36"/>
    </location>
</feature>